<proteinExistence type="predicted"/>
<dbReference type="EMBL" id="PVNK01000136">
    <property type="protein sequence ID" value="PRQ01094.1"/>
    <property type="molecule type" value="Genomic_DNA"/>
</dbReference>
<organism evidence="1 2">
    <name type="scientific">Enhygromyxa salina</name>
    <dbReference type="NCBI Taxonomy" id="215803"/>
    <lineage>
        <taxon>Bacteria</taxon>
        <taxon>Pseudomonadati</taxon>
        <taxon>Myxococcota</taxon>
        <taxon>Polyangia</taxon>
        <taxon>Nannocystales</taxon>
        <taxon>Nannocystaceae</taxon>
        <taxon>Enhygromyxa</taxon>
    </lineage>
</organism>
<dbReference type="PROSITE" id="PS51257">
    <property type="entry name" value="PROKAR_LIPOPROTEIN"/>
    <property type="match status" value="1"/>
</dbReference>
<dbReference type="Proteomes" id="UP000237968">
    <property type="component" value="Unassembled WGS sequence"/>
</dbReference>
<evidence type="ECO:0000313" key="1">
    <source>
        <dbReference type="EMBL" id="PRQ01094.1"/>
    </source>
</evidence>
<keyword evidence="2" id="KW-1185">Reference proteome</keyword>
<accession>A0A2S9Y7K8</accession>
<evidence type="ECO:0008006" key="3">
    <source>
        <dbReference type="Google" id="ProtNLM"/>
    </source>
</evidence>
<evidence type="ECO:0000313" key="2">
    <source>
        <dbReference type="Proteomes" id="UP000237968"/>
    </source>
</evidence>
<comment type="caution">
    <text evidence="1">The sequence shown here is derived from an EMBL/GenBank/DDBJ whole genome shotgun (WGS) entry which is preliminary data.</text>
</comment>
<dbReference type="RefSeq" id="WP_106392160.1">
    <property type="nucleotide sequence ID" value="NZ_PVNK01000136.1"/>
</dbReference>
<name>A0A2S9Y7K8_9BACT</name>
<dbReference type="AlphaFoldDB" id="A0A2S9Y7K8"/>
<sequence>MRGPLKRSVQALVASAVVLCGCPAEPTPEPEREPFALARVDGWARVIDPSVDLFADQRPADAVCDDAGWYLDPFKQTLEIETELCNYLTLRQATLEALVPGDVVNVLAFHDVLTAPDPGEGYLALSIDGEIEWEFHAPIPSDAAEIDETFTIDRAVPAGSEMQLHVHNHGPNSWELVALMVTPAQ</sequence>
<protein>
    <recommendedName>
        <fullName evidence="3">Lipoprotein</fullName>
    </recommendedName>
</protein>
<reference evidence="1 2" key="1">
    <citation type="submission" date="2018-03" db="EMBL/GenBank/DDBJ databases">
        <title>Draft Genome Sequences of the Obligatory Marine Myxobacteria Enhygromyxa salina SWB005.</title>
        <authorList>
            <person name="Poehlein A."/>
            <person name="Moghaddam J.A."/>
            <person name="Harms H."/>
            <person name="Alanjari M."/>
            <person name="Koenig G.M."/>
            <person name="Daniel R."/>
            <person name="Schaeberle T.F."/>
        </authorList>
    </citation>
    <scope>NUCLEOTIDE SEQUENCE [LARGE SCALE GENOMIC DNA]</scope>
    <source>
        <strain evidence="1 2">SWB005</strain>
    </source>
</reference>
<gene>
    <name evidence="1" type="ORF">ENSA5_27760</name>
</gene>
<dbReference type="OrthoDB" id="5519048at2"/>